<evidence type="ECO:0000256" key="1">
    <source>
        <dbReference type="ARBA" id="ARBA00004418"/>
    </source>
</evidence>
<keyword evidence="12" id="KW-1185">Reference proteome</keyword>
<evidence type="ECO:0000256" key="8">
    <source>
        <dbReference type="PROSITE-ProRule" id="PRU00433"/>
    </source>
</evidence>
<protein>
    <recommendedName>
        <fullName evidence="10">Cytochrome c domain-containing protein</fullName>
    </recommendedName>
</protein>
<evidence type="ECO:0000256" key="7">
    <source>
        <dbReference type="ARBA" id="ARBA00023004"/>
    </source>
</evidence>
<evidence type="ECO:0000256" key="4">
    <source>
        <dbReference type="ARBA" id="ARBA00022729"/>
    </source>
</evidence>
<accession>A0ABR7M8L4</accession>
<dbReference type="PROSITE" id="PS51007">
    <property type="entry name" value="CYTC"/>
    <property type="match status" value="1"/>
</dbReference>
<evidence type="ECO:0000256" key="9">
    <source>
        <dbReference type="SAM" id="SignalP"/>
    </source>
</evidence>
<keyword evidence="2 8" id="KW-0349">Heme</keyword>
<keyword evidence="5" id="KW-0574">Periplasm</keyword>
<evidence type="ECO:0000256" key="2">
    <source>
        <dbReference type="ARBA" id="ARBA00022617"/>
    </source>
</evidence>
<dbReference type="PIRSF" id="PIRSF000294">
    <property type="entry name" value="Cytochrome-c_peroxidase"/>
    <property type="match status" value="1"/>
</dbReference>
<gene>
    <name evidence="11" type="ORF">BC349_10045</name>
</gene>
<dbReference type="Proteomes" id="UP000765802">
    <property type="component" value="Unassembled WGS sequence"/>
</dbReference>
<evidence type="ECO:0000256" key="5">
    <source>
        <dbReference type="ARBA" id="ARBA00022764"/>
    </source>
</evidence>
<proteinExistence type="predicted"/>
<evidence type="ECO:0000256" key="6">
    <source>
        <dbReference type="ARBA" id="ARBA00023002"/>
    </source>
</evidence>
<comment type="subcellular location">
    <subcellularLocation>
        <location evidence="1">Periplasm</location>
    </subcellularLocation>
</comment>
<keyword evidence="3 8" id="KW-0479">Metal-binding</keyword>
<feature type="domain" description="Cytochrome c" evidence="10">
    <location>
        <begin position="72"/>
        <end position="173"/>
    </location>
</feature>
<keyword evidence="6" id="KW-0560">Oxidoreductase</keyword>
<dbReference type="RefSeq" id="WP_187256673.1">
    <property type="nucleotide sequence ID" value="NZ_JBHULF010000014.1"/>
</dbReference>
<dbReference type="InterPro" id="IPR004852">
    <property type="entry name" value="Di-haem_cyt_c_peroxidsae"/>
</dbReference>
<dbReference type="InterPro" id="IPR051395">
    <property type="entry name" value="Cytochrome_c_Peroxidase/MauG"/>
</dbReference>
<comment type="caution">
    <text evidence="11">The sequence shown here is derived from an EMBL/GenBank/DDBJ whole genome shotgun (WGS) entry which is preliminary data.</text>
</comment>
<sequence>MKHSSIIICSLVLTAFLSVSLTDQQHTQNLRRLYSQPPAKWPKPQTDPGVQWQELKALPAPDSAYFAAQNDPLVTLGRTLFFDPRLSVSNQVSCSSCHEPELSWADGRSVSLGHDHQRGTRNTPSLLNMAYFSRFFWDGRARTLQQQAINPISTPHEMAMDLTKLIPKIRSIKGYAPLFLAAYDNEEVSMEGMLDALAAFEETITSRPGKFDDFLNGQHQSLSDEELQGLHLFRTKARCINCHHGTYFTDELFHRTGIEHFLPGADSGRFLVSRNPADLGKFRTPSLRDVMRTGPWMHNGQHDEMDSILHLYNTGMPQPNQTPIDPLIKPLGLSEKEKRALKAFLHAISHKPYKITRPALPQ</sequence>
<keyword evidence="4 9" id="KW-0732">Signal</keyword>
<dbReference type="InterPro" id="IPR036909">
    <property type="entry name" value="Cyt_c-like_dom_sf"/>
</dbReference>
<dbReference type="InterPro" id="IPR026259">
    <property type="entry name" value="MauG/Cytc_peroxidase"/>
</dbReference>
<evidence type="ECO:0000259" key="10">
    <source>
        <dbReference type="PROSITE" id="PS51007"/>
    </source>
</evidence>
<reference evidence="11 12" key="1">
    <citation type="submission" date="2016-07" db="EMBL/GenBank/DDBJ databases">
        <title>Genome analysis of Flavihumibacter stibioxidans YS-17.</title>
        <authorList>
            <person name="Shi K."/>
            <person name="Han Y."/>
            <person name="Wang G."/>
        </authorList>
    </citation>
    <scope>NUCLEOTIDE SEQUENCE [LARGE SCALE GENOMIC DNA]</scope>
    <source>
        <strain evidence="11 12">YS-17</strain>
    </source>
</reference>
<evidence type="ECO:0000313" key="11">
    <source>
        <dbReference type="EMBL" id="MBC6491374.1"/>
    </source>
</evidence>
<dbReference type="PANTHER" id="PTHR30600:SF10">
    <property type="entry name" value="BLL6722 PROTEIN"/>
    <property type="match status" value="1"/>
</dbReference>
<dbReference type="Gene3D" id="1.10.760.10">
    <property type="entry name" value="Cytochrome c-like domain"/>
    <property type="match status" value="2"/>
</dbReference>
<evidence type="ECO:0000313" key="12">
    <source>
        <dbReference type="Proteomes" id="UP000765802"/>
    </source>
</evidence>
<dbReference type="Pfam" id="PF03150">
    <property type="entry name" value="CCP_MauG"/>
    <property type="match status" value="1"/>
</dbReference>
<dbReference type="PANTHER" id="PTHR30600">
    <property type="entry name" value="CYTOCHROME C PEROXIDASE-RELATED"/>
    <property type="match status" value="1"/>
</dbReference>
<feature type="signal peptide" evidence="9">
    <location>
        <begin position="1"/>
        <end position="21"/>
    </location>
</feature>
<feature type="chain" id="PRO_5046934271" description="Cytochrome c domain-containing protein" evidence="9">
    <location>
        <begin position="22"/>
        <end position="362"/>
    </location>
</feature>
<organism evidence="11 12">
    <name type="scientific">Flavihumibacter stibioxidans</name>
    <dbReference type="NCBI Taxonomy" id="1834163"/>
    <lineage>
        <taxon>Bacteria</taxon>
        <taxon>Pseudomonadati</taxon>
        <taxon>Bacteroidota</taxon>
        <taxon>Chitinophagia</taxon>
        <taxon>Chitinophagales</taxon>
        <taxon>Chitinophagaceae</taxon>
        <taxon>Flavihumibacter</taxon>
    </lineage>
</organism>
<dbReference type="EMBL" id="MBUA01000012">
    <property type="protein sequence ID" value="MBC6491374.1"/>
    <property type="molecule type" value="Genomic_DNA"/>
</dbReference>
<evidence type="ECO:0000256" key="3">
    <source>
        <dbReference type="ARBA" id="ARBA00022723"/>
    </source>
</evidence>
<dbReference type="InterPro" id="IPR009056">
    <property type="entry name" value="Cyt_c-like_dom"/>
</dbReference>
<dbReference type="SUPFAM" id="SSF46626">
    <property type="entry name" value="Cytochrome c"/>
    <property type="match status" value="2"/>
</dbReference>
<keyword evidence="7 8" id="KW-0408">Iron</keyword>
<name>A0ABR7M8L4_9BACT</name>